<dbReference type="EMBL" id="DRQG01000032">
    <property type="protein sequence ID" value="HGY54791.1"/>
    <property type="molecule type" value="Genomic_DNA"/>
</dbReference>
<dbReference type="GO" id="GO:0008762">
    <property type="term" value="F:UDP-N-acetylmuramate dehydrogenase activity"/>
    <property type="evidence" value="ECO:0007669"/>
    <property type="project" value="UniProtKB-UniRule"/>
</dbReference>
<dbReference type="AlphaFoldDB" id="A0A7V4TYJ4"/>
<organism evidence="21">
    <name type="scientific">Caldithrix abyssi</name>
    <dbReference type="NCBI Taxonomy" id="187145"/>
    <lineage>
        <taxon>Bacteria</taxon>
        <taxon>Pseudomonadati</taxon>
        <taxon>Calditrichota</taxon>
        <taxon>Calditrichia</taxon>
        <taxon>Calditrichales</taxon>
        <taxon>Calditrichaceae</taxon>
        <taxon>Caldithrix</taxon>
    </lineage>
</organism>
<evidence type="ECO:0000256" key="11">
    <source>
        <dbReference type="ARBA" id="ARBA00022857"/>
    </source>
</evidence>
<gene>
    <name evidence="19" type="primary">murB</name>
    <name evidence="21" type="ORF">ENK44_03725</name>
</gene>
<keyword evidence="16 19" id="KW-0961">Cell wall biogenesis/degradation</keyword>
<dbReference type="PANTHER" id="PTHR21071:SF4">
    <property type="entry name" value="UDP-N-ACETYLENOLPYRUVOYLGLUCOSAMINE REDUCTASE"/>
    <property type="match status" value="1"/>
</dbReference>
<dbReference type="InterPro" id="IPR036635">
    <property type="entry name" value="MurB_C_sf"/>
</dbReference>
<keyword evidence="7 19" id="KW-0963">Cytoplasm</keyword>
<evidence type="ECO:0000256" key="5">
    <source>
        <dbReference type="ARBA" id="ARBA00012518"/>
    </source>
</evidence>
<dbReference type="Gene3D" id="3.30.465.10">
    <property type="match status" value="1"/>
</dbReference>
<keyword evidence="11 19" id="KW-0521">NADP</keyword>
<dbReference type="PANTHER" id="PTHR21071">
    <property type="entry name" value="UDP-N-ACETYLENOLPYRUVOYLGLUCOSAMINE REDUCTASE"/>
    <property type="match status" value="1"/>
</dbReference>
<comment type="cofactor">
    <cofactor evidence="1 19">
        <name>FAD</name>
        <dbReference type="ChEBI" id="CHEBI:57692"/>
    </cofactor>
</comment>
<evidence type="ECO:0000256" key="7">
    <source>
        <dbReference type="ARBA" id="ARBA00022490"/>
    </source>
</evidence>
<comment type="pathway">
    <text evidence="4 19">Cell wall biogenesis; peptidoglycan biosynthesis.</text>
</comment>
<dbReference type="GO" id="GO:0009252">
    <property type="term" value="P:peptidoglycan biosynthetic process"/>
    <property type="evidence" value="ECO:0007669"/>
    <property type="project" value="UniProtKB-UniRule"/>
</dbReference>
<keyword evidence="12 19" id="KW-0133">Cell shape</keyword>
<comment type="function">
    <text evidence="2 19">Cell wall formation.</text>
</comment>
<evidence type="ECO:0000256" key="8">
    <source>
        <dbReference type="ARBA" id="ARBA00022618"/>
    </source>
</evidence>
<dbReference type="Pfam" id="PF02873">
    <property type="entry name" value="MurB_C"/>
    <property type="match status" value="1"/>
</dbReference>
<dbReference type="HAMAP" id="MF_00037">
    <property type="entry name" value="MurB"/>
    <property type="match status" value="1"/>
</dbReference>
<dbReference type="Proteomes" id="UP000885779">
    <property type="component" value="Unassembled WGS sequence"/>
</dbReference>
<feature type="active site" description="Proton donor" evidence="19">
    <location>
        <position position="252"/>
    </location>
</feature>
<evidence type="ECO:0000256" key="14">
    <source>
        <dbReference type="ARBA" id="ARBA00023002"/>
    </source>
</evidence>
<sequence length="340" mass="38289">MGVDMYEQLRAISHEVFRDESLSAYTTFKVGGPARYLLIARNRQQIIDTLTLCAERDMPRFIIGGGSNLLISDKGFPGVVIVTRNEHFEILKEKAPPPPQLNTASRLQTLEPPEKLPRLNRESSERALVRVQAGTRLIKLIKALHERGVYGLEWFSGIPATVGGALYMNMHGAHEYFGQYVHSALLFNGRDVRREPNAYFEFDYDYSILHKTRETVLEVDLLLYRGAVETARHLGRKWARIKAIQPQRSAGCLFRNLSAEEQKRLGLPSPSVGYLIEHVLGLKGQRIGDALISPSHAAFIENTGQATAADIRRLIEKIQSTALEKLDLKLIPEVEFVGEF</sequence>
<dbReference type="Gene3D" id="3.90.78.10">
    <property type="entry name" value="UDP-N-acetylenolpyruvoylglucosamine reductase, C-terminal domain"/>
    <property type="match status" value="1"/>
</dbReference>
<comment type="caution">
    <text evidence="19">Lacks conserved residue(s) required for the propagation of feature annotation.</text>
</comment>
<dbReference type="Gene3D" id="3.30.43.10">
    <property type="entry name" value="Uridine Diphospho-n-acetylenolpyruvylglucosamine Reductase, domain 2"/>
    <property type="match status" value="1"/>
</dbReference>
<evidence type="ECO:0000256" key="16">
    <source>
        <dbReference type="ARBA" id="ARBA00023316"/>
    </source>
</evidence>
<comment type="similarity">
    <text evidence="19">Belongs to the MurB family.</text>
</comment>
<dbReference type="GO" id="GO:0071949">
    <property type="term" value="F:FAD binding"/>
    <property type="evidence" value="ECO:0007669"/>
    <property type="project" value="InterPro"/>
</dbReference>
<dbReference type="InterPro" id="IPR003170">
    <property type="entry name" value="MurB"/>
</dbReference>
<feature type="active site" evidence="19">
    <location>
        <position position="333"/>
    </location>
</feature>
<evidence type="ECO:0000256" key="2">
    <source>
        <dbReference type="ARBA" id="ARBA00003921"/>
    </source>
</evidence>
<dbReference type="UniPathway" id="UPA00219"/>
<keyword evidence="13 19" id="KW-0573">Peptidoglycan synthesis</keyword>
<evidence type="ECO:0000256" key="13">
    <source>
        <dbReference type="ARBA" id="ARBA00022984"/>
    </source>
</evidence>
<dbReference type="GO" id="GO:0008360">
    <property type="term" value="P:regulation of cell shape"/>
    <property type="evidence" value="ECO:0007669"/>
    <property type="project" value="UniProtKB-KW"/>
</dbReference>
<keyword evidence="8 19" id="KW-0132">Cell division</keyword>
<dbReference type="SUPFAM" id="SSF56176">
    <property type="entry name" value="FAD-binding/transporter-associated domain-like"/>
    <property type="match status" value="1"/>
</dbReference>
<evidence type="ECO:0000256" key="12">
    <source>
        <dbReference type="ARBA" id="ARBA00022960"/>
    </source>
</evidence>
<evidence type="ECO:0000256" key="19">
    <source>
        <dbReference type="HAMAP-Rule" id="MF_00037"/>
    </source>
</evidence>
<protein>
    <recommendedName>
        <fullName evidence="6 19">UDP-N-acetylenolpyruvoylglucosamine reductase</fullName>
        <ecNumber evidence="5 19">1.3.1.98</ecNumber>
    </recommendedName>
    <alternativeName>
        <fullName evidence="17 19">UDP-N-acetylmuramate dehydrogenase</fullName>
    </alternativeName>
</protein>
<accession>A0A7V4TYJ4</accession>
<evidence type="ECO:0000256" key="18">
    <source>
        <dbReference type="ARBA" id="ARBA00048914"/>
    </source>
</evidence>
<keyword evidence="9 19" id="KW-0285">Flavoprotein</keyword>
<proteinExistence type="inferred from homology"/>
<dbReference type="EC" id="1.3.1.98" evidence="5 19"/>
<keyword evidence="14 19" id="KW-0560">Oxidoreductase</keyword>
<evidence type="ECO:0000256" key="17">
    <source>
        <dbReference type="ARBA" id="ARBA00031026"/>
    </source>
</evidence>
<dbReference type="InterPro" id="IPR016166">
    <property type="entry name" value="FAD-bd_PCMH"/>
</dbReference>
<reference evidence="21" key="1">
    <citation type="journal article" date="2020" name="mSystems">
        <title>Genome- and Community-Level Interaction Insights into Carbon Utilization and Element Cycling Functions of Hydrothermarchaeota in Hydrothermal Sediment.</title>
        <authorList>
            <person name="Zhou Z."/>
            <person name="Liu Y."/>
            <person name="Xu W."/>
            <person name="Pan J."/>
            <person name="Luo Z.H."/>
            <person name="Li M."/>
        </authorList>
    </citation>
    <scope>NUCLEOTIDE SEQUENCE [LARGE SCALE GENOMIC DNA]</scope>
    <source>
        <strain evidence="21">HyVt-577</strain>
    </source>
</reference>
<evidence type="ECO:0000256" key="4">
    <source>
        <dbReference type="ARBA" id="ARBA00004752"/>
    </source>
</evidence>
<dbReference type="InterPro" id="IPR036318">
    <property type="entry name" value="FAD-bd_PCMH-like_sf"/>
</dbReference>
<name>A0A7V4TYJ4_CALAY</name>
<feature type="domain" description="FAD-binding PCMH-type" evidence="20">
    <location>
        <begin position="29"/>
        <end position="226"/>
    </location>
</feature>
<comment type="subcellular location">
    <subcellularLocation>
        <location evidence="3 19">Cytoplasm</location>
    </subcellularLocation>
</comment>
<evidence type="ECO:0000313" key="21">
    <source>
        <dbReference type="EMBL" id="HGY54791.1"/>
    </source>
</evidence>
<dbReference type="GO" id="GO:0071555">
    <property type="term" value="P:cell wall organization"/>
    <property type="evidence" value="ECO:0007669"/>
    <property type="project" value="UniProtKB-KW"/>
</dbReference>
<dbReference type="InterPro" id="IPR016167">
    <property type="entry name" value="FAD-bd_PCMH_sub1"/>
</dbReference>
<evidence type="ECO:0000256" key="1">
    <source>
        <dbReference type="ARBA" id="ARBA00001974"/>
    </source>
</evidence>
<dbReference type="InterPro" id="IPR011601">
    <property type="entry name" value="MurB_C"/>
</dbReference>
<dbReference type="InterPro" id="IPR006094">
    <property type="entry name" value="Oxid_FAD_bind_N"/>
</dbReference>
<evidence type="ECO:0000259" key="20">
    <source>
        <dbReference type="PROSITE" id="PS51387"/>
    </source>
</evidence>
<dbReference type="SUPFAM" id="SSF56194">
    <property type="entry name" value="Uridine diphospho-N-Acetylenolpyruvylglucosamine reductase, MurB, C-terminal domain"/>
    <property type="match status" value="1"/>
</dbReference>
<comment type="caution">
    <text evidence="21">The sequence shown here is derived from an EMBL/GenBank/DDBJ whole genome shotgun (WGS) entry which is preliminary data.</text>
</comment>
<evidence type="ECO:0000256" key="6">
    <source>
        <dbReference type="ARBA" id="ARBA00015188"/>
    </source>
</evidence>
<dbReference type="PROSITE" id="PS51387">
    <property type="entry name" value="FAD_PCMH"/>
    <property type="match status" value="1"/>
</dbReference>
<dbReference type="GO" id="GO:0051301">
    <property type="term" value="P:cell division"/>
    <property type="evidence" value="ECO:0007669"/>
    <property type="project" value="UniProtKB-KW"/>
</dbReference>
<keyword evidence="15 19" id="KW-0131">Cell cycle</keyword>
<evidence type="ECO:0000256" key="3">
    <source>
        <dbReference type="ARBA" id="ARBA00004496"/>
    </source>
</evidence>
<dbReference type="Pfam" id="PF01565">
    <property type="entry name" value="FAD_binding_4"/>
    <property type="match status" value="1"/>
</dbReference>
<dbReference type="GO" id="GO:0005829">
    <property type="term" value="C:cytosol"/>
    <property type="evidence" value="ECO:0007669"/>
    <property type="project" value="TreeGrafter"/>
</dbReference>
<dbReference type="InterPro" id="IPR016169">
    <property type="entry name" value="FAD-bd_PCMH_sub2"/>
</dbReference>
<keyword evidence="10 19" id="KW-0274">FAD</keyword>
<evidence type="ECO:0000256" key="15">
    <source>
        <dbReference type="ARBA" id="ARBA00023306"/>
    </source>
</evidence>
<evidence type="ECO:0000256" key="10">
    <source>
        <dbReference type="ARBA" id="ARBA00022827"/>
    </source>
</evidence>
<comment type="catalytic activity">
    <reaction evidence="18 19">
        <text>UDP-N-acetyl-alpha-D-muramate + NADP(+) = UDP-N-acetyl-3-O-(1-carboxyvinyl)-alpha-D-glucosamine + NADPH + H(+)</text>
        <dbReference type="Rhea" id="RHEA:12248"/>
        <dbReference type="ChEBI" id="CHEBI:15378"/>
        <dbReference type="ChEBI" id="CHEBI:57783"/>
        <dbReference type="ChEBI" id="CHEBI:58349"/>
        <dbReference type="ChEBI" id="CHEBI:68483"/>
        <dbReference type="ChEBI" id="CHEBI:70757"/>
        <dbReference type="EC" id="1.3.1.98"/>
    </reaction>
</comment>
<evidence type="ECO:0000256" key="9">
    <source>
        <dbReference type="ARBA" id="ARBA00022630"/>
    </source>
</evidence>